<evidence type="ECO:0000313" key="1">
    <source>
        <dbReference type="EMBL" id="KAF9749770.1"/>
    </source>
</evidence>
<protein>
    <submittedName>
        <fullName evidence="1">Uncharacterized protein</fullName>
    </submittedName>
</protein>
<reference evidence="1" key="1">
    <citation type="submission" date="2020-10" db="EMBL/GenBank/DDBJ databases">
        <title>High-Quality Genome Resource of Clonostachys rosea strain S41 by Oxford Nanopore Long-Read Sequencing.</title>
        <authorList>
            <person name="Wang H."/>
        </authorList>
    </citation>
    <scope>NUCLEOTIDE SEQUENCE</scope>
    <source>
        <strain evidence="1">S41</strain>
    </source>
</reference>
<comment type="caution">
    <text evidence="1">The sequence shown here is derived from an EMBL/GenBank/DDBJ whole genome shotgun (WGS) entry which is preliminary data.</text>
</comment>
<dbReference type="EMBL" id="JADCTT010000007">
    <property type="protein sequence ID" value="KAF9749770.1"/>
    <property type="molecule type" value="Genomic_DNA"/>
</dbReference>
<evidence type="ECO:0000313" key="2">
    <source>
        <dbReference type="Proteomes" id="UP000616885"/>
    </source>
</evidence>
<accession>A0A8H7N622</accession>
<proteinExistence type="predicted"/>
<name>A0A8H7N622_BIOOC</name>
<gene>
    <name evidence="1" type="ORF">IM811_015797</name>
</gene>
<organism evidence="1 2">
    <name type="scientific">Bionectria ochroleuca</name>
    <name type="common">Gliocladium roseum</name>
    <dbReference type="NCBI Taxonomy" id="29856"/>
    <lineage>
        <taxon>Eukaryota</taxon>
        <taxon>Fungi</taxon>
        <taxon>Dikarya</taxon>
        <taxon>Ascomycota</taxon>
        <taxon>Pezizomycotina</taxon>
        <taxon>Sordariomycetes</taxon>
        <taxon>Hypocreomycetidae</taxon>
        <taxon>Hypocreales</taxon>
        <taxon>Bionectriaceae</taxon>
        <taxon>Clonostachys</taxon>
    </lineage>
</organism>
<dbReference type="Proteomes" id="UP000616885">
    <property type="component" value="Unassembled WGS sequence"/>
</dbReference>
<dbReference type="AlphaFoldDB" id="A0A8H7N622"/>
<sequence length="118" mass="13481">MKNIFVQICEGLGNESMYRSLTGSIGYKEGLGQRTKSGGVSCFQSRSLLVFPWRFLHNDCVLTAYPELGPNLYPVQFTKKISQGKKWHRDMQHKFLFVDLYGWCKGFVSVDDLLSDCS</sequence>